<keyword evidence="2 5" id="KW-0812">Transmembrane</keyword>
<keyword evidence="4 5" id="KW-0472">Membrane</keyword>
<evidence type="ECO:0000313" key="7">
    <source>
        <dbReference type="Proteomes" id="UP000242913"/>
    </source>
</evidence>
<evidence type="ECO:0000313" key="6">
    <source>
        <dbReference type="EMBL" id="OZC08023.1"/>
    </source>
</evidence>
<name>A0A238BRV9_9BILA</name>
<dbReference type="EMBL" id="KZ270017">
    <property type="protein sequence ID" value="OZC08023.1"/>
    <property type="molecule type" value="Genomic_DNA"/>
</dbReference>
<organism evidence="6 7">
    <name type="scientific">Onchocerca flexuosa</name>
    <dbReference type="NCBI Taxonomy" id="387005"/>
    <lineage>
        <taxon>Eukaryota</taxon>
        <taxon>Metazoa</taxon>
        <taxon>Ecdysozoa</taxon>
        <taxon>Nematoda</taxon>
        <taxon>Chromadorea</taxon>
        <taxon>Rhabditida</taxon>
        <taxon>Spirurina</taxon>
        <taxon>Spiruromorpha</taxon>
        <taxon>Filarioidea</taxon>
        <taxon>Onchocercidae</taxon>
        <taxon>Onchocerca</taxon>
    </lineage>
</organism>
<accession>A0A238BRV9</accession>
<evidence type="ECO:0000256" key="5">
    <source>
        <dbReference type="SAM" id="Phobius"/>
    </source>
</evidence>
<gene>
    <name evidence="6" type="ORF">X798_05019</name>
</gene>
<feature type="transmembrane region" description="Helical" evidence="5">
    <location>
        <begin position="40"/>
        <end position="62"/>
    </location>
</feature>
<evidence type="ECO:0000256" key="3">
    <source>
        <dbReference type="ARBA" id="ARBA00022989"/>
    </source>
</evidence>
<dbReference type="Pfam" id="PF10292">
    <property type="entry name" value="7TM_GPCR_Srab"/>
    <property type="match status" value="1"/>
</dbReference>
<evidence type="ECO:0000256" key="1">
    <source>
        <dbReference type="ARBA" id="ARBA00004141"/>
    </source>
</evidence>
<keyword evidence="3 5" id="KW-1133">Transmembrane helix</keyword>
<sequence length="120" mass="13095">MMRIPVALTSLLNAISIPAIVIERAIATYFSSRYEKFGRSFAVILIIAQAIIGFGSLLYIVIDLKLSALEKIAYCSTVDGKNSLKIAIMLGFYATTAFISALTFPILLYINKGILTQISP</sequence>
<keyword evidence="7" id="KW-1185">Reference proteome</keyword>
<dbReference type="GO" id="GO:0016020">
    <property type="term" value="C:membrane"/>
    <property type="evidence" value="ECO:0007669"/>
    <property type="project" value="UniProtKB-SubCell"/>
</dbReference>
<dbReference type="Proteomes" id="UP000242913">
    <property type="component" value="Unassembled WGS sequence"/>
</dbReference>
<reference evidence="6 7" key="1">
    <citation type="submission" date="2015-12" db="EMBL/GenBank/DDBJ databases">
        <title>Draft genome of the nematode, Onchocerca flexuosa.</title>
        <authorList>
            <person name="Mitreva M."/>
        </authorList>
    </citation>
    <scope>NUCLEOTIDE SEQUENCE [LARGE SCALE GENOMIC DNA]</scope>
    <source>
        <strain evidence="6">Red Deer</strain>
    </source>
</reference>
<dbReference type="InterPro" id="IPR019408">
    <property type="entry name" value="7TM_GPCR_serpentine_rcpt_Srab"/>
</dbReference>
<proteinExistence type="predicted"/>
<evidence type="ECO:0000256" key="2">
    <source>
        <dbReference type="ARBA" id="ARBA00022692"/>
    </source>
</evidence>
<evidence type="ECO:0000256" key="4">
    <source>
        <dbReference type="ARBA" id="ARBA00023136"/>
    </source>
</evidence>
<protein>
    <submittedName>
        <fullName evidence="6">Uncharacterized protein</fullName>
    </submittedName>
</protein>
<dbReference type="OrthoDB" id="5857479at2759"/>
<feature type="transmembrane region" description="Helical" evidence="5">
    <location>
        <begin position="90"/>
        <end position="110"/>
    </location>
</feature>
<dbReference type="AlphaFoldDB" id="A0A238BRV9"/>
<comment type="subcellular location">
    <subcellularLocation>
        <location evidence="1">Membrane</location>
        <topology evidence="1">Multi-pass membrane protein</topology>
    </subcellularLocation>
</comment>